<proteinExistence type="predicted"/>
<organism evidence="1 2">
    <name type="scientific">Colocasia esculenta</name>
    <name type="common">Wild taro</name>
    <name type="synonym">Arum esculentum</name>
    <dbReference type="NCBI Taxonomy" id="4460"/>
    <lineage>
        <taxon>Eukaryota</taxon>
        <taxon>Viridiplantae</taxon>
        <taxon>Streptophyta</taxon>
        <taxon>Embryophyta</taxon>
        <taxon>Tracheophyta</taxon>
        <taxon>Spermatophyta</taxon>
        <taxon>Magnoliopsida</taxon>
        <taxon>Liliopsida</taxon>
        <taxon>Araceae</taxon>
        <taxon>Aroideae</taxon>
        <taxon>Colocasieae</taxon>
        <taxon>Colocasia</taxon>
    </lineage>
</organism>
<evidence type="ECO:0000313" key="1">
    <source>
        <dbReference type="EMBL" id="MQM13083.1"/>
    </source>
</evidence>
<sequence>MVVRVKTDRIVGYHGSQKHKLSSRIKIQDHKAVICSNEQSKWLEGPVRVAIKGQSKLTKENSQSGQKGQSKLPQRILSYVLMQRLEEEDELLQAPRFKLQVAGSSL</sequence>
<dbReference type="EMBL" id="NMUH01005557">
    <property type="protein sequence ID" value="MQM13083.1"/>
    <property type="molecule type" value="Genomic_DNA"/>
</dbReference>
<protein>
    <submittedName>
        <fullName evidence="1">Uncharacterized protein</fullName>
    </submittedName>
</protein>
<evidence type="ECO:0000313" key="2">
    <source>
        <dbReference type="Proteomes" id="UP000652761"/>
    </source>
</evidence>
<gene>
    <name evidence="1" type="ORF">Taro_046008</name>
</gene>
<reference evidence="1" key="1">
    <citation type="submission" date="2017-07" db="EMBL/GenBank/DDBJ databases">
        <title>Taro Niue Genome Assembly and Annotation.</title>
        <authorList>
            <person name="Atibalentja N."/>
            <person name="Keating K."/>
            <person name="Fields C.J."/>
        </authorList>
    </citation>
    <scope>NUCLEOTIDE SEQUENCE</scope>
    <source>
        <strain evidence="1">Niue_2</strain>
        <tissue evidence="1">Leaf</tissue>
    </source>
</reference>
<accession>A0A843WNM5</accession>
<keyword evidence="2" id="KW-1185">Reference proteome</keyword>
<dbReference type="Proteomes" id="UP000652761">
    <property type="component" value="Unassembled WGS sequence"/>
</dbReference>
<name>A0A843WNM5_COLES</name>
<comment type="caution">
    <text evidence="1">The sequence shown here is derived from an EMBL/GenBank/DDBJ whole genome shotgun (WGS) entry which is preliminary data.</text>
</comment>
<dbReference type="AlphaFoldDB" id="A0A843WNM5"/>